<organism evidence="2 3">
    <name type="scientific">Burkholderia mayonis</name>
    <dbReference type="NCBI Taxonomy" id="1385591"/>
    <lineage>
        <taxon>Bacteria</taxon>
        <taxon>Pseudomonadati</taxon>
        <taxon>Pseudomonadota</taxon>
        <taxon>Betaproteobacteria</taxon>
        <taxon>Burkholderiales</taxon>
        <taxon>Burkholderiaceae</taxon>
        <taxon>Burkholderia</taxon>
        <taxon>pseudomallei group</taxon>
    </lineage>
</organism>
<protein>
    <submittedName>
        <fullName evidence="2">Uncharacterized protein</fullName>
    </submittedName>
</protein>
<proteinExistence type="predicted"/>
<dbReference type="Proteomes" id="UP000062519">
    <property type="component" value="Chromosome 1"/>
</dbReference>
<feature type="region of interest" description="Disordered" evidence="1">
    <location>
        <begin position="1"/>
        <end position="61"/>
    </location>
</feature>
<accession>A0A1B4FDX8</accession>
<sequence>MRRPALNRLDRLARGSAKTRCQGRTGEAADGWTEIDERIRAPTSAPQERREKSGESEAGRF</sequence>
<name>A0A1B4FDX8_9BURK</name>
<evidence type="ECO:0000313" key="3">
    <source>
        <dbReference type="Proteomes" id="UP000062519"/>
    </source>
</evidence>
<feature type="compositionally biased region" description="Basic and acidic residues" evidence="1">
    <location>
        <begin position="47"/>
        <end position="61"/>
    </location>
</feature>
<gene>
    <name evidence="2" type="ORF">WS70_08470</name>
</gene>
<evidence type="ECO:0000313" key="2">
    <source>
        <dbReference type="EMBL" id="AOJ01861.1"/>
    </source>
</evidence>
<dbReference type="EMBL" id="CP013386">
    <property type="protein sequence ID" value="AOJ01861.1"/>
    <property type="molecule type" value="Genomic_DNA"/>
</dbReference>
<keyword evidence="3" id="KW-1185">Reference proteome</keyword>
<dbReference type="AlphaFoldDB" id="A0A1B4FDX8"/>
<evidence type="ECO:0000256" key="1">
    <source>
        <dbReference type="SAM" id="MobiDB-lite"/>
    </source>
</evidence>
<reference evidence="2 3" key="1">
    <citation type="submission" date="2015-12" db="EMBL/GenBank/DDBJ databases">
        <title>Diversity of Burkholderia near neighbor genomes.</title>
        <authorList>
            <person name="Sahl J."/>
            <person name="Wagner D."/>
            <person name="Keim P."/>
        </authorList>
    </citation>
    <scope>NUCLEOTIDE SEQUENCE [LARGE SCALE GENOMIC DNA]</scope>
    <source>
        <strain evidence="2 3">BDU6</strain>
    </source>
</reference>
<dbReference type="KEGG" id="buu:WS70_08470"/>